<dbReference type="NCBIfam" id="TIGR02937">
    <property type="entry name" value="sigma70-ECF"/>
    <property type="match status" value="1"/>
</dbReference>
<gene>
    <name evidence="9" type="ORF">A2735_00905</name>
</gene>
<comment type="caution">
    <text evidence="9">The sequence shown here is derived from an EMBL/GenBank/DDBJ whole genome shotgun (WGS) entry which is preliminary data.</text>
</comment>
<dbReference type="InterPro" id="IPR036388">
    <property type="entry name" value="WH-like_DNA-bd_sf"/>
</dbReference>
<dbReference type="GO" id="GO:0006352">
    <property type="term" value="P:DNA-templated transcription initiation"/>
    <property type="evidence" value="ECO:0007669"/>
    <property type="project" value="InterPro"/>
</dbReference>
<keyword evidence="5 6" id="KW-0804">Transcription</keyword>
<proteinExistence type="inferred from homology"/>
<dbReference type="InterPro" id="IPR014284">
    <property type="entry name" value="RNA_pol_sigma-70_dom"/>
</dbReference>
<evidence type="ECO:0000259" key="8">
    <source>
        <dbReference type="Pfam" id="PF08281"/>
    </source>
</evidence>
<dbReference type="Pfam" id="PF04542">
    <property type="entry name" value="Sigma70_r2"/>
    <property type="match status" value="1"/>
</dbReference>
<evidence type="ECO:0000256" key="1">
    <source>
        <dbReference type="ARBA" id="ARBA00010641"/>
    </source>
</evidence>
<dbReference type="STRING" id="1802660.A2735_00905"/>
<evidence type="ECO:0000256" key="3">
    <source>
        <dbReference type="ARBA" id="ARBA00023082"/>
    </source>
</evidence>
<dbReference type="Gene3D" id="1.10.10.10">
    <property type="entry name" value="Winged helix-like DNA-binding domain superfamily/Winged helix DNA-binding domain"/>
    <property type="match status" value="1"/>
</dbReference>
<dbReference type="SUPFAM" id="SSF88659">
    <property type="entry name" value="Sigma3 and sigma4 domains of RNA polymerase sigma factors"/>
    <property type="match status" value="1"/>
</dbReference>
<dbReference type="SUPFAM" id="SSF88946">
    <property type="entry name" value="Sigma2 domain of RNA polymerase sigma factors"/>
    <property type="match status" value="1"/>
</dbReference>
<dbReference type="Gene3D" id="1.10.1740.10">
    <property type="match status" value="1"/>
</dbReference>
<dbReference type="PANTHER" id="PTHR43133">
    <property type="entry name" value="RNA POLYMERASE ECF-TYPE SIGMA FACTO"/>
    <property type="match status" value="1"/>
</dbReference>
<dbReference type="PROSITE" id="PS01063">
    <property type="entry name" value="SIGMA70_ECF"/>
    <property type="match status" value="1"/>
</dbReference>
<evidence type="ECO:0000313" key="10">
    <source>
        <dbReference type="Proteomes" id="UP000178520"/>
    </source>
</evidence>
<sequence length="178" mass="20901">MAIKDPFNTHAEALQKGDTHSAEKIFDHFSKPIYAFFMARIRHKETAQDLTQEVFLKVIKSIDQFNRESGNFTAWIWQITRNSAIDYFRLKKPTYLADLPNEGINITEERAKSDESSKVREIMDIVEKFSTEERELFELHFIADMSYTDLARVTNKTESALRVAIHRLRKKLIPYLNK</sequence>
<protein>
    <recommendedName>
        <fullName evidence="6">RNA polymerase sigma factor</fullName>
    </recommendedName>
</protein>
<evidence type="ECO:0000256" key="2">
    <source>
        <dbReference type="ARBA" id="ARBA00023015"/>
    </source>
</evidence>
<dbReference type="EMBL" id="MGJA01000006">
    <property type="protein sequence ID" value="OGM97939.1"/>
    <property type="molecule type" value="Genomic_DNA"/>
</dbReference>
<dbReference type="InterPro" id="IPR039425">
    <property type="entry name" value="RNA_pol_sigma-70-like"/>
</dbReference>
<reference evidence="9 10" key="1">
    <citation type="journal article" date="2016" name="Nat. Commun.">
        <title>Thousands of microbial genomes shed light on interconnected biogeochemical processes in an aquifer system.</title>
        <authorList>
            <person name="Anantharaman K."/>
            <person name="Brown C.T."/>
            <person name="Hug L.A."/>
            <person name="Sharon I."/>
            <person name="Castelle C.J."/>
            <person name="Probst A.J."/>
            <person name="Thomas B.C."/>
            <person name="Singh A."/>
            <person name="Wilkins M.J."/>
            <person name="Karaoz U."/>
            <person name="Brodie E.L."/>
            <person name="Williams K.H."/>
            <person name="Hubbard S.S."/>
            <person name="Banfield J.F."/>
        </authorList>
    </citation>
    <scope>NUCLEOTIDE SEQUENCE [LARGE SCALE GENOMIC DNA]</scope>
</reference>
<dbReference type="InterPro" id="IPR013325">
    <property type="entry name" value="RNA_pol_sigma_r2"/>
</dbReference>
<evidence type="ECO:0000256" key="4">
    <source>
        <dbReference type="ARBA" id="ARBA00023125"/>
    </source>
</evidence>
<dbReference type="AlphaFoldDB" id="A0A1F8EC75"/>
<dbReference type="PANTHER" id="PTHR43133:SF51">
    <property type="entry name" value="RNA POLYMERASE SIGMA FACTOR"/>
    <property type="match status" value="1"/>
</dbReference>
<evidence type="ECO:0000256" key="6">
    <source>
        <dbReference type="RuleBase" id="RU000716"/>
    </source>
</evidence>
<dbReference type="InterPro" id="IPR007627">
    <property type="entry name" value="RNA_pol_sigma70_r2"/>
</dbReference>
<feature type="domain" description="RNA polymerase sigma-70 region 2" evidence="7">
    <location>
        <begin position="26"/>
        <end position="91"/>
    </location>
</feature>
<evidence type="ECO:0000313" key="9">
    <source>
        <dbReference type="EMBL" id="OGM97939.1"/>
    </source>
</evidence>
<dbReference type="InterPro" id="IPR013249">
    <property type="entry name" value="RNA_pol_sigma70_r4_t2"/>
</dbReference>
<dbReference type="Proteomes" id="UP000178520">
    <property type="component" value="Unassembled WGS sequence"/>
</dbReference>
<accession>A0A1F8EC75</accession>
<feature type="domain" description="RNA polymerase sigma factor 70 region 4 type 2" evidence="8">
    <location>
        <begin position="120"/>
        <end position="172"/>
    </location>
</feature>
<organism evidence="9 10">
    <name type="scientific">Candidatus Yanofskybacteria bacterium RIFCSPHIGHO2_01_FULL_41_21</name>
    <dbReference type="NCBI Taxonomy" id="1802660"/>
    <lineage>
        <taxon>Bacteria</taxon>
        <taxon>Candidatus Yanofskyibacteriota</taxon>
    </lineage>
</organism>
<keyword evidence="2 6" id="KW-0805">Transcription regulation</keyword>
<name>A0A1F8EC75_9BACT</name>
<dbReference type="InterPro" id="IPR013324">
    <property type="entry name" value="RNA_pol_sigma_r3/r4-like"/>
</dbReference>
<keyword evidence="3 6" id="KW-0731">Sigma factor</keyword>
<evidence type="ECO:0000256" key="5">
    <source>
        <dbReference type="ARBA" id="ARBA00023163"/>
    </source>
</evidence>
<keyword evidence="4 6" id="KW-0238">DNA-binding</keyword>
<dbReference type="GO" id="GO:0003677">
    <property type="term" value="F:DNA binding"/>
    <property type="evidence" value="ECO:0007669"/>
    <property type="project" value="UniProtKB-KW"/>
</dbReference>
<evidence type="ECO:0000259" key="7">
    <source>
        <dbReference type="Pfam" id="PF04542"/>
    </source>
</evidence>
<comment type="similarity">
    <text evidence="1 6">Belongs to the sigma-70 factor family. ECF subfamily.</text>
</comment>
<dbReference type="GO" id="GO:0016987">
    <property type="term" value="F:sigma factor activity"/>
    <property type="evidence" value="ECO:0007669"/>
    <property type="project" value="UniProtKB-KW"/>
</dbReference>
<dbReference type="InterPro" id="IPR000838">
    <property type="entry name" value="RNA_pol_sigma70_ECF_CS"/>
</dbReference>
<dbReference type="Pfam" id="PF08281">
    <property type="entry name" value="Sigma70_r4_2"/>
    <property type="match status" value="1"/>
</dbReference>